<keyword evidence="6 9" id="KW-1133">Transmembrane helix</keyword>
<dbReference type="STRING" id="1434072.SAMN05216210_3357"/>
<proteinExistence type="inferred from homology"/>
<evidence type="ECO:0000256" key="3">
    <source>
        <dbReference type="ARBA" id="ARBA00022475"/>
    </source>
</evidence>
<accession>A0A1H2HWG1</accession>
<evidence type="ECO:0000256" key="7">
    <source>
        <dbReference type="ARBA" id="ARBA00023136"/>
    </source>
</evidence>
<keyword evidence="4" id="KW-0997">Cell inner membrane</keyword>
<dbReference type="GO" id="GO:0015628">
    <property type="term" value="P:protein secretion by the type II secretion system"/>
    <property type="evidence" value="ECO:0007669"/>
    <property type="project" value="TreeGrafter"/>
</dbReference>
<evidence type="ECO:0000256" key="8">
    <source>
        <dbReference type="SAM" id="MobiDB-lite"/>
    </source>
</evidence>
<evidence type="ECO:0000256" key="9">
    <source>
        <dbReference type="SAM" id="Phobius"/>
    </source>
</evidence>
<sequence length="409" mass="45155">MAFFKYQALDQAGKQRQGVTEMANSDRVADWLLREGLVPVRIEAVDGPGKTTAGSSRRGLLSRRRKRQNPRERMLAFTRDLSVMLGSGLPLDKSLQLLEKMAEGDGNDMIRALREDVRKGVGLAEAFANRETFSPFYVSMIRAGEASGTLDQSLRRMAEYLERAKALRQMVMAALTYPAILFGVAVFSLVFLLAWVVPGFADLFSDMGGELPTPTYVVMQAGNFMAAWWWLVLGGMAGLIWLARYLWRQPGFKSALDARVLGWPLVGELVRNIETSRFSRTLGVLLQGGVTMITALAIARETVTNTTLKTELLRAEAALREGRSLSTTLIESERFPVMAMHMIQVGEETGRLEDMLLKVSDIYEDEVGSVIKRLLALLEPALILTLGMLIAGIIISILLGILGVNELIG</sequence>
<evidence type="ECO:0000313" key="11">
    <source>
        <dbReference type="EMBL" id="SDU36069.1"/>
    </source>
</evidence>
<feature type="domain" description="Type II secretion system protein GspF" evidence="10">
    <location>
        <begin position="77"/>
        <end position="198"/>
    </location>
</feature>
<dbReference type="Pfam" id="PF00482">
    <property type="entry name" value="T2SSF"/>
    <property type="match status" value="2"/>
</dbReference>
<gene>
    <name evidence="11" type="ORF">SAMN05216210_3357</name>
</gene>
<feature type="transmembrane region" description="Helical" evidence="9">
    <location>
        <begin position="171"/>
        <end position="197"/>
    </location>
</feature>
<dbReference type="FunFam" id="1.20.81.30:FF:000001">
    <property type="entry name" value="Type II secretion system protein F"/>
    <property type="match status" value="2"/>
</dbReference>
<evidence type="ECO:0000256" key="2">
    <source>
        <dbReference type="ARBA" id="ARBA00005745"/>
    </source>
</evidence>
<keyword evidence="12" id="KW-1185">Reference proteome</keyword>
<evidence type="ECO:0000256" key="1">
    <source>
        <dbReference type="ARBA" id="ARBA00004429"/>
    </source>
</evidence>
<organism evidence="11 12">
    <name type="scientific">Halopseudomonas salegens</name>
    <dbReference type="NCBI Taxonomy" id="1434072"/>
    <lineage>
        <taxon>Bacteria</taxon>
        <taxon>Pseudomonadati</taxon>
        <taxon>Pseudomonadota</taxon>
        <taxon>Gammaproteobacteria</taxon>
        <taxon>Pseudomonadales</taxon>
        <taxon>Pseudomonadaceae</taxon>
        <taxon>Halopseudomonas</taxon>
    </lineage>
</organism>
<dbReference type="PANTHER" id="PTHR30012">
    <property type="entry name" value="GENERAL SECRETION PATHWAY PROTEIN"/>
    <property type="match status" value="1"/>
</dbReference>
<dbReference type="AlphaFoldDB" id="A0A1H2HWG1"/>
<evidence type="ECO:0000259" key="10">
    <source>
        <dbReference type="Pfam" id="PF00482"/>
    </source>
</evidence>
<dbReference type="InterPro" id="IPR018076">
    <property type="entry name" value="T2SS_GspF_dom"/>
</dbReference>
<keyword evidence="3" id="KW-1003">Cell membrane</keyword>
<reference evidence="12" key="1">
    <citation type="submission" date="2016-10" db="EMBL/GenBank/DDBJ databases">
        <authorList>
            <person name="Varghese N."/>
            <person name="Submissions S."/>
        </authorList>
    </citation>
    <scope>NUCLEOTIDE SEQUENCE [LARGE SCALE GENOMIC DNA]</scope>
    <source>
        <strain evidence="12">CECT 8338</strain>
    </source>
</reference>
<comment type="subcellular location">
    <subcellularLocation>
        <location evidence="1">Cell inner membrane</location>
        <topology evidence="1">Multi-pass membrane protein</topology>
    </subcellularLocation>
</comment>
<dbReference type="InterPro" id="IPR042094">
    <property type="entry name" value="T2SS_GspF_sf"/>
</dbReference>
<protein>
    <submittedName>
        <fullName evidence="11">Type II secretion system protein F (GspF)</fullName>
    </submittedName>
</protein>
<feature type="transmembrane region" description="Helical" evidence="9">
    <location>
        <begin position="381"/>
        <end position="404"/>
    </location>
</feature>
<keyword evidence="5 9" id="KW-0812">Transmembrane</keyword>
<evidence type="ECO:0000256" key="5">
    <source>
        <dbReference type="ARBA" id="ARBA00022692"/>
    </source>
</evidence>
<keyword evidence="7 9" id="KW-0472">Membrane</keyword>
<evidence type="ECO:0000256" key="4">
    <source>
        <dbReference type="ARBA" id="ARBA00022519"/>
    </source>
</evidence>
<feature type="transmembrane region" description="Helical" evidence="9">
    <location>
        <begin position="227"/>
        <end position="247"/>
    </location>
</feature>
<dbReference type="RefSeq" id="WP_092389144.1">
    <property type="nucleotide sequence ID" value="NZ_LT629787.1"/>
</dbReference>
<evidence type="ECO:0000313" key="12">
    <source>
        <dbReference type="Proteomes" id="UP000243924"/>
    </source>
</evidence>
<dbReference type="PRINTS" id="PR00812">
    <property type="entry name" value="BCTERIALGSPF"/>
</dbReference>
<evidence type="ECO:0000256" key="6">
    <source>
        <dbReference type="ARBA" id="ARBA00022989"/>
    </source>
</evidence>
<dbReference type="OrthoDB" id="9805682at2"/>
<feature type="region of interest" description="Disordered" evidence="8">
    <location>
        <begin position="45"/>
        <end position="68"/>
    </location>
</feature>
<dbReference type="GO" id="GO:0005886">
    <property type="term" value="C:plasma membrane"/>
    <property type="evidence" value="ECO:0007669"/>
    <property type="project" value="UniProtKB-SubCell"/>
</dbReference>
<dbReference type="EMBL" id="LT629787">
    <property type="protein sequence ID" value="SDU36069.1"/>
    <property type="molecule type" value="Genomic_DNA"/>
</dbReference>
<name>A0A1H2HWG1_9GAMM</name>
<dbReference type="Proteomes" id="UP000243924">
    <property type="component" value="Chromosome I"/>
</dbReference>
<dbReference type="PANTHER" id="PTHR30012:SF0">
    <property type="entry name" value="TYPE II SECRETION SYSTEM PROTEIN F-RELATED"/>
    <property type="match status" value="1"/>
</dbReference>
<feature type="domain" description="Type II secretion system protein GspF" evidence="10">
    <location>
        <begin position="278"/>
        <end position="399"/>
    </location>
</feature>
<dbReference type="InterPro" id="IPR003004">
    <property type="entry name" value="GspF/PilC"/>
</dbReference>
<comment type="similarity">
    <text evidence="2">Belongs to the GSP F family.</text>
</comment>
<dbReference type="Gene3D" id="1.20.81.30">
    <property type="entry name" value="Type II secretion system (T2SS), domain F"/>
    <property type="match status" value="2"/>
</dbReference>